<dbReference type="Proteomes" id="UP000473325">
    <property type="component" value="Unassembled WGS sequence"/>
</dbReference>
<keyword evidence="1" id="KW-0732">Signal</keyword>
<feature type="signal peptide" evidence="1">
    <location>
        <begin position="1"/>
        <end position="18"/>
    </location>
</feature>
<dbReference type="EMBL" id="WUEK01000003">
    <property type="protein sequence ID" value="MXG89119.1"/>
    <property type="molecule type" value="Genomic_DNA"/>
</dbReference>
<name>A0A6L7EY76_9ACTN</name>
<proteinExistence type="predicted"/>
<dbReference type="Gene3D" id="3.40.390.10">
    <property type="entry name" value="Collagenase (Catalytic Domain)"/>
    <property type="match status" value="1"/>
</dbReference>
<evidence type="ECO:0008006" key="4">
    <source>
        <dbReference type="Google" id="ProtNLM"/>
    </source>
</evidence>
<feature type="chain" id="PRO_5038356412" description="Matrixin family metalloprotease" evidence="1">
    <location>
        <begin position="19"/>
        <end position="321"/>
    </location>
</feature>
<evidence type="ECO:0000313" key="2">
    <source>
        <dbReference type="EMBL" id="MXG89119.1"/>
    </source>
</evidence>
<evidence type="ECO:0000256" key="1">
    <source>
        <dbReference type="SAM" id="SignalP"/>
    </source>
</evidence>
<dbReference type="GO" id="GO:0008237">
    <property type="term" value="F:metallopeptidase activity"/>
    <property type="evidence" value="ECO:0007669"/>
    <property type="project" value="InterPro"/>
</dbReference>
<dbReference type="SUPFAM" id="SSF55486">
    <property type="entry name" value="Metalloproteases ('zincins'), catalytic domain"/>
    <property type="match status" value="1"/>
</dbReference>
<evidence type="ECO:0000313" key="3">
    <source>
        <dbReference type="Proteomes" id="UP000473325"/>
    </source>
</evidence>
<accession>A0A6L7EY76</accession>
<reference evidence="2 3" key="1">
    <citation type="submission" date="2019-12" db="EMBL/GenBank/DDBJ databases">
        <authorList>
            <person name="Kun Z."/>
        </authorList>
    </citation>
    <scope>NUCLEOTIDE SEQUENCE [LARGE SCALE GENOMIC DNA]</scope>
    <source>
        <strain evidence="2 3">YIM 123512</strain>
    </source>
</reference>
<dbReference type="RefSeq" id="WP_160876224.1">
    <property type="nucleotide sequence ID" value="NZ_WUEK01000003.1"/>
</dbReference>
<comment type="caution">
    <text evidence="2">The sequence shown here is derived from an EMBL/GenBank/DDBJ whole genome shotgun (WGS) entry which is preliminary data.</text>
</comment>
<sequence>MAVVVIATSIGVSGFAAAAGNDEMVGACGVVSEGVIDVGDVPEGTDVVECDLTGRQLDLGEVVLAIPEPGNGLGVSGEYHDGDSMDAEVATAIDGTITYEASASEAIGSGGPSPSYSQNGCDTNYLGALKVWRLGGAFNFRIGDGGQPGGGTQAQTEAAVDRAGYVWKNETSPCFTNDGSSAPLMQAIGTTTYESDFTVVNGESTCGARDGVSTIDAGNLDGGYVAMNCTWYNSSNVVFESDIRFNTADDDFTYTPGSGCSTQYDVDSVMTHEMGHTLGMKDKTGAENSWQTMYGTSFPCKAFARNLGRSDVRHLRAAYPG</sequence>
<dbReference type="InterPro" id="IPR024079">
    <property type="entry name" value="MetalloPept_cat_dom_sf"/>
</dbReference>
<dbReference type="AlphaFoldDB" id="A0A6L7EY76"/>
<keyword evidence="3" id="KW-1185">Reference proteome</keyword>
<gene>
    <name evidence="2" type="ORF">GRQ65_06100</name>
</gene>
<protein>
    <recommendedName>
        <fullName evidence="4">Matrixin family metalloprotease</fullName>
    </recommendedName>
</protein>
<organism evidence="2 3">
    <name type="scientific">Nocardioides flavescens</name>
    <dbReference type="NCBI Taxonomy" id="2691959"/>
    <lineage>
        <taxon>Bacteria</taxon>
        <taxon>Bacillati</taxon>
        <taxon>Actinomycetota</taxon>
        <taxon>Actinomycetes</taxon>
        <taxon>Propionibacteriales</taxon>
        <taxon>Nocardioidaceae</taxon>
        <taxon>Nocardioides</taxon>
    </lineage>
</organism>